<accession>A0A2S2CTU9</accession>
<dbReference type="GO" id="GO:0005886">
    <property type="term" value="C:plasma membrane"/>
    <property type="evidence" value="ECO:0007669"/>
    <property type="project" value="UniProtKB-SubCell"/>
</dbReference>
<dbReference type="InterPro" id="IPR004090">
    <property type="entry name" value="Chemotax_Me-accpt_rcpt"/>
</dbReference>
<dbReference type="SMART" id="SM01049">
    <property type="entry name" value="Cache_2"/>
    <property type="match status" value="1"/>
</dbReference>
<dbReference type="PROSITE" id="PS50885">
    <property type="entry name" value="HAMP"/>
    <property type="match status" value="1"/>
</dbReference>
<evidence type="ECO:0000256" key="8">
    <source>
        <dbReference type="ARBA" id="ARBA00029447"/>
    </source>
</evidence>
<dbReference type="Gene3D" id="1.10.287.950">
    <property type="entry name" value="Methyl-accepting chemotaxis protein"/>
    <property type="match status" value="1"/>
</dbReference>
<feature type="domain" description="HAMP" evidence="14">
    <location>
        <begin position="195"/>
        <end position="248"/>
    </location>
</feature>
<gene>
    <name evidence="15" type="ORF">DEW08_08730</name>
</gene>
<dbReference type="Pfam" id="PF00672">
    <property type="entry name" value="HAMP"/>
    <property type="match status" value="1"/>
</dbReference>
<evidence type="ECO:0000256" key="9">
    <source>
        <dbReference type="PROSITE-ProRule" id="PRU00284"/>
    </source>
</evidence>
<dbReference type="KEGG" id="azz:DEW08_08730"/>
<evidence type="ECO:0000256" key="4">
    <source>
        <dbReference type="ARBA" id="ARBA00022692"/>
    </source>
</evidence>
<organism evidence="15 16">
    <name type="scientific">Azospirillum thermophilum</name>
    <dbReference type="NCBI Taxonomy" id="2202148"/>
    <lineage>
        <taxon>Bacteria</taxon>
        <taxon>Pseudomonadati</taxon>
        <taxon>Pseudomonadota</taxon>
        <taxon>Alphaproteobacteria</taxon>
        <taxon>Rhodospirillales</taxon>
        <taxon>Azospirillaceae</taxon>
        <taxon>Azospirillum</taxon>
    </lineage>
</organism>
<evidence type="ECO:0000259" key="14">
    <source>
        <dbReference type="PROSITE" id="PS50885"/>
    </source>
</evidence>
<keyword evidence="10" id="KW-0175">Coiled coil</keyword>
<keyword evidence="3" id="KW-0997">Cell inner membrane</keyword>
<dbReference type="InterPro" id="IPR000727">
    <property type="entry name" value="T_SNARE_dom"/>
</dbReference>
<name>A0A2S2CTU9_9PROT</name>
<feature type="domain" description="T-SNARE coiled-coil homology" evidence="13">
    <location>
        <begin position="441"/>
        <end position="503"/>
    </location>
</feature>
<dbReference type="SMART" id="SM00304">
    <property type="entry name" value="HAMP"/>
    <property type="match status" value="1"/>
</dbReference>
<feature type="domain" description="Methyl-accepting transducer" evidence="12">
    <location>
        <begin position="289"/>
        <end position="525"/>
    </location>
</feature>
<dbReference type="GO" id="GO:0004888">
    <property type="term" value="F:transmembrane signaling receptor activity"/>
    <property type="evidence" value="ECO:0007669"/>
    <property type="project" value="InterPro"/>
</dbReference>
<keyword evidence="4 11" id="KW-0812">Transmembrane</keyword>
<evidence type="ECO:0000256" key="6">
    <source>
        <dbReference type="ARBA" id="ARBA00023136"/>
    </source>
</evidence>
<dbReference type="InterPro" id="IPR004089">
    <property type="entry name" value="MCPsignal_dom"/>
</dbReference>
<dbReference type="EMBL" id="CP029353">
    <property type="protein sequence ID" value="AWK87931.1"/>
    <property type="molecule type" value="Genomic_DNA"/>
</dbReference>
<dbReference type="Pfam" id="PF17200">
    <property type="entry name" value="sCache_2"/>
    <property type="match status" value="1"/>
</dbReference>
<dbReference type="PANTHER" id="PTHR32089">
    <property type="entry name" value="METHYL-ACCEPTING CHEMOTAXIS PROTEIN MCPB"/>
    <property type="match status" value="1"/>
</dbReference>
<keyword evidence="7 9" id="KW-0807">Transducer</keyword>
<comment type="subcellular location">
    <subcellularLocation>
        <location evidence="1">Cell inner membrane</location>
        <topology evidence="1">Multi-pass membrane protein</topology>
    </subcellularLocation>
</comment>
<keyword evidence="2" id="KW-1003">Cell membrane</keyword>
<dbReference type="PROSITE" id="PS50192">
    <property type="entry name" value="T_SNARE"/>
    <property type="match status" value="1"/>
</dbReference>
<dbReference type="InterPro" id="IPR003660">
    <property type="entry name" value="HAMP_dom"/>
</dbReference>
<dbReference type="SUPFAM" id="SSF58104">
    <property type="entry name" value="Methyl-accepting chemotaxis protein (MCP) signaling domain"/>
    <property type="match status" value="1"/>
</dbReference>
<keyword evidence="16" id="KW-1185">Reference proteome</keyword>
<dbReference type="PANTHER" id="PTHR32089:SF112">
    <property type="entry name" value="LYSOZYME-LIKE PROTEIN-RELATED"/>
    <property type="match status" value="1"/>
</dbReference>
<evidence type="ECO:0000256" key="3">
    <source>
        <dbReference type="ARBA" id="ARBA00022519"/>
    </source>
</evidence>
<dbReference type="Pfam" id="PF00015">
    <property type="entry name" value="MCPsignal"/>
    <property type="match status" value="1"/>
</dbReference>
<feature type="transmembrane region" description="Helical" evidence="11">
    <location>
        <begin position="175"/>
        <end position="194"/>
    </location>
</feature>
<evidence type="ECO:0000256" key="5">
    <source>
        <dbReference type="ARBA" id="ARBA00022989"/>
    </source>
</evidence>
<dbReference type="Gene3D" id="3.30.450.20">
    <property type="entry name" value="PAS domain"/>
    <property type="match status" value="1"/>
</dbReference>
<dbReference type="PRINTS" id="PR00260">
    <property type="entry name" value="CHEMTRNSDUCR"/>
</dbReference>
<dbReference type="Proteomes" id="UP000245629">
    <property type="component" value="Chromosome 2"/>
</dbReference>
<evidence type="ECO:0000256" key="7">
    <source>
        <dbReference type="ARBA" id="ARBA00023224"/>
    </source>
</evidence>
<dbReference type="GO" id="GO:0006935">
    <property type="term" value="P:chemotaxis"/>
    <property type="evidence" value="ECO:0007669"/>
    <property type="project" value="InterPro"/>
</dbReference>
<dbReference type="InterPro" id="IPR033480">
    <property type="entry name" value="sCache_2"/>
</dbReference>
<evidence type="ECO:0000256" key="1">
    <source>
        <dbReference type="ARBA" id="ARBA00004429"/>
    </source>
</evidence>
<proteinExistence type="inferred from homology"/>
<evidence type="ECO:0000256" key="2">
    <source>
        <dbReference type="ARBA" id="ARBA00022475"/>
    </source>
</evidence>
<evidence type="ECO:0000259" key="13">
    <source>
        <dbReference type="PROSITE" id="PS50192"/>
    </source>
</evidence>
<reference evidence="16" key="1">
    <citation type="submission" date="2018-05" db="EMBL/GenBank/DDBJ databases">
        <title>Azospirillum thermophila sp. nov., a novel isolated from hot spring.</title>
        <authorList>
            <person name="Zhao Z."/>
        </authorList>
    </citation>
    <scope>NUCLEOTIDE SEQUENCE [LARGE SCALE GENOMIC DNA]</scope>
    <source>
        <strain evidence="16">CFH 70021</strain>
    </source>
</reference>
<dbReference type="OrthoDB" id="7260004at2"/>
<dbReference type="SMART" id="SM00283">
    <property type="entry name" value="MA"/>
    <property type="match status" value="1"/>
</dbReference>
<feature type="coiled-coil region" evidence="10">
    <location>
        <begin position="237"/>
        <end position="266"/>
    </location>
</feature>
<sequence length="545" mass="58058">MIGLGIAAIAVFAAYTIRQELVDGRELMLRSVVDTAYGVVERYHDDVAAGRLTREEATEEMRKSINKIRFYGREYVFLFGMDGVGLVHPARPDLVGKNSWDIKDSNGVYIIRSFAEQLRQGDYARLHYYYPKKADTEPLPKLGMARIFKPWDVMINASVFMDDIDQEFNAVIAKFFGGAILLLLACSAAAVLIGRSIEKPIAALSAKMSALSAGDLSDPIAEADRGDEIGVMGKAVRVFKENAEAKLRLEAQQAEAERQAREEKQRVMHQLASSFEQSVGGLIRTLGTESLRMQEQARAMADAANRTDQLATAVAGATEETSSNVQTVASASEELSTSVGEIGSQINSARNTATEAVTLAQRADTKIGGLAQAVEKIGAVVELINSIAGQTNLLALNATIEAARAGEAGKGFAVVASEVKALATQTARATDEIAGQVAGIQTATGEAVQEIQAVAKVIERVNDIAVAVAAAIEEQGAATREIARNIQQAALGTQDVSRNIAGVTEAADQSGRAADDLLTRVQTVAEQTGTLSSEVDRFLAVVRAA</sequence>
<dbReference type="GO" id="GO:0007165">
    <property type="term" value="P:signal transduction"/>
    <property type="evidence" value="ECO:0007669"/>
    <property type="project" value="UniProtKB-KW"/>
</dbReference>
<keyword evidence="5 11" id="KW-1133">Transmembrane helix</keyword>
<protein>
    <submittedName>
        <fullName evidence="15">Chemotaxis protein</fullName>
    </submittedName>
</protein>
<evidence type="ECO:0000313" key="16">
    <source>
        <dbReference type="Proteomes" id="UP000245629"/>
    </source>
</evidence>
<evidence type="ECO:0000313" key="15">
    <source>
        <dbReference type="EMBL" id="AWK87931.1"/>
    </source>
</evidence>
<keyword evidence="6 11" id="KW-0472">Membrane</keyword>
<dbReference type="CDD" id="cd06225">
    <property type="entry name" value="HAMP"/>
    <property type="match status" value="1"/>
</dbReference>
<evidence type="ECO:0000256" key="10">
    <source>
        <dbReference type="SAM" id="Coils"/>
    </source>
</evidence>
<dbReference type="Gene3D" id="1.10.8.500">
    <property type="entry name" value="HAMP domain in histidine kinase"/>
    <property type="match status" value="1"/>
</dbReference>
<dbReference type="PROSITE" id="PS50111">
    <property type="entry name" value="CHEMOTAXIS_TRANSDUC_2"/>
    <property type="match status" value="1"/>
</dbReference>
<evidence type="ECO:0000259" key="12">
    <source>
        <dbReference type="PROSITE" id="PS50111"/>
    </source>
</evidence>
<evidence type="ECO:0000256" key="11">
    <source>
        <dbReference type="SAM" id="Phobius"/>
    </source>
</evidence>
<dbReference type="AlphaFoldDB" id="A0A2S2CTU9"/>
<comment type="similarity">
    <text evidence="8">Belongs to the methyl-accepting chemotaxis (MCP) protein family.</text>
</comment>